<reference evidence="1 2" key="1">
    <citation type="journal article" date="2020" name="ISME J.">
        <title>Uncovering the hidden diversity of litter-decomposition mechanisms in mushroom-forming fungi.</title>
        <authorList>
            <person name="Floudas D."/>
            <person name="Bentzer J."/>
            <person name="Ahren D."/>
            <person name="Johansson T."/>
            <person name="Persson P."/>
            <person name="Tunlid A."/>
        </authorList>
    </citation>
    <scope>NUCLEOTIDE SEQUENCE [LARGE SCALE GENOMIC DNA]</scope>
    <source>
        <strain evidence="1 2">CBS 146.42</strain>
    </source>
</reference>
<organism evidence="1 2">
    <name type="scientific">Leucocoprinus leucothites</name>
    <dbReference type="NCBI Taxonomy" id="201217"/>
    <lineage>
        <taxon>Eukaryota</taxon>
        <taxon>Fungi</taxon>
        <taxon>Dikarya</taxon>
        <taxon>Basidiomycota</taxon>
        <taxon>Agaricomycotina</taxon>
        <taxon>Agaricomycetes</taxon>
        <taxon>Agaricomycetidae</taxon>
        <taxon>Agaricales</taxon>
        <taxon>Agaricineae</taxon>
        <taxon>Agaricaceae</taxon>
        <taxon>Leucocoprinus</taxon>
    </lineage>
</organism>
<dbReference type="OrthoDB" id="2977329at2759"/>
<accession>A0A8H5D730</accession>
<dbReference type="Proteomes" id="UP000559027">
    <property type="component" value="Unassembled WGS sequence"/>
</dbReference>
<evidence type="ECO:0008006" key="3">
    <source>
        <dbReference type="Google" id="ProtNLM"/>
    </source>
</evidence>
<dbReference type="AlphaFoldDB" id="A0A8H5D730"/>
<proteinExistence type="predicted"/>
<dbReference type="EMBL" id="JAACJO010000009">
    <property type="protein sequence ID" value="KAF5353926.1"/>
    <property type="molecule type" value="Genomic_DNA"/>
</dbReference>
<comment type="caution">
    <text evidence="1">The sequence shown here is derived from an EMBL/GenBank/DDBJ whole genome shotgun (WGS) entry which is preliminary data.</text>
</comment>
<evidence type="ECO:0000313" key="1">
    <source>
        <dbReference type="EMBL" id="KAF5353926.1"/>
    </source>
</evidence>
<evidence type="ECO:0000313" key="2">
    <source>
        <dbReference type="Proteomes" id="UP000559027"/>
    </source>
</evidence>
<keyword evidence="2" id="KW-1185">Reference proteome</keyword>
<sequence length="264" mass="29464">MVSYIPPELTDIIIQSCISTPPSSSVRDPIDKHTRATLIACSLVCRDWLPASRSLAFSHISLKCTRRDLSSFKNLISSTCTFLGYVKEIIFIIPRGRGDYWDAVSSNLIAGVVTPLRPTSIRICGEEPSFGDKKAVLIRDHVRLALAEAFSKLYATPKVAVAPPTSLTISSLLFESFSNLTLFLRSFPSITSLRLHDLTFTLLHFHRICHPNNLRPPVRELVVKGISQSREALLLAHFVAADGGVIERLEVEFDEEGDTSWRWD</sequence>
<name>A0A8H5D730_9AGAR</name>
<protein>
    <recommendedName>
        <fullName evidence="3">F-box domain-containing protein</fullName>
    </recommendedName>
</protein>
<gene>
    <name evidence="1" type="ORF">D9756_007096</name>
</gene>